<evidence type="ECO:0000313" key="4">
    <source>
        <dbReference type="Proteomes" id="UP000631114"/>
    </source>
</evidence>
<dbReference type="Proteomes" id="UP000631114">
    <property type="component" value="Unassembled WGS sequence"/>
</dbReference>
<reference evidence="3 4" key="1">
    <citation type="submission" date="2020-10" db="EMBL/GenBank/DDBJ databases">
        <title>The Coptis chinensis genome and diversification of protoberbering-type alkaloids.</title>
        <authorList>
            <person name="Wang B."/>
            <person name="Shu S."/>
            <person name="Song C."/>
            <person name="Liu Y."/>
        </authorList>
    </citation>
    <scope>NUCLEOTIDE SEQUENCE [LARGE SCALE GENOMIC DNA]</scope>
    <source>
        <strain evidence="3">HL-2020</strain>
        <tissue evidence="3">Leaf</tissue>
    </source>
</reference>
<keyword evidence="4" id="KW-1185">Reference proteome</keyword>
<comment type="caution">
    <text evidence="3">The sequence shown here is derived from an EMBL/GenBank/DDBJ whole genome shotgun (WGS) entry which is preliminary data.</text>
</comment>
<name>A0A835IWB4_9MAGN</name>
<dbReference type="AlphaFoldDB" id="A0A835IWB4"/>
<sequence>MPDPSLVQVGQASSSANPPFSWSSLFHDKSPTFVNEQLEFVESTSVDDVIEVPRFVLEEGIEQWSEFLVGYFVEKRMPFPLVKRTLKRIWKTKANYEISTDKNLFYFKFSDDED</sequence>
<evidence type="ECO:0000313" key="3">
    <source>
        <dbReference type="EMBL" id="KAF9626345.1"/>
    </source>
</evidence>
<feature type="compositionally biased region" description="Low complexity" evidence="1">
    <location>
        <begin position="12"/>
        <end position="21"/>
    </location>
</feature>
<dbReference type="EMBL" id="JADFTS010000001">
    <property type="protein sequence ID" value="KAF9626345.1"/>
    <property type="molecule type" value="Genomic_DNA"/>
</dbReference>
<evidence type="ECO:0000259" key="2">
    <source>
        <dbReference type="Pfam" id="PF14111"/>
    </source>
</evidence>
<feature type="domain" description="DUF4283" evidence="2">
    <location>
        <begin position="61"/>
        <end position="114"/>
    </location>
</feature>
<evidence type="ECO:0000256" key="1">
    <source>
        <dbReference type="SAM" id="MobiDB-lite"/>
    </source>
</evidence>
<organism evidence="3 4">
    <name type="scientific">Coptis chinensis</name>
    <dbReference type="NCBI Taxonomy" id="261450"/>
    <lineage>
        <taxon>Eukaryota</taxon>
        <taxon>Viridiplantae</taxon>
        <taxon>Streptophyta</taxon>
        <taxon>Embryophyta</taxon>
        <taxon>Tracheophyta</taxon>
        <taxon>Spermatophyta</taxon>
        <taxon>Magnoliopsida</taxon>
        <taxon>Ranunculales</taxon>
        <taxon>Ranunculaceae</taxon>
        <taxon>Coptidoideae</taxon>
        <taxon>Coptis</taxon>
    </lineage>
</organism>
<proteinExistence type="predicted"/>
<accession>A0A835IWB4</accession>
<protein>
    <recommendedName>
        <fullName evidence="2">DUF4283 domain-containing protein</fullName>
    </recommendedName>
</protein>
<dbReference type="InterPro" id="IPR025558">
    <property type="entry name" value="DUF4283"/>
</dbReference>
<dbReference type="OrthoDB" id="1727165at2759"/>
<dbReference type="Pfam" id="PF14111">
    <property type="entry name" value="DUF4283"/>
    <property type="match status" value="1"/>
</dbReference>
<gene>
    <name evidence="3" type="ORF">IFM89_032194</name>
</gene>
<feature type="region of interest" description="Disordered" evidence="1">
    <location>
        <begin position="1"/>
        <end position="21"/>
    </location>
</feature>